<reference evidence="2 3" key="1">
    <citation type="submission" date="2016-11" db="EMBL/GenBank/DDBJ databases">
        <authorList>
            <person name="Jaros S."/>
            <person name="Januszkiewicz K."/>
            <person name="Wedrychowicz H."/>
        </authorList>
    </citation>
    <scope>NUCLEOTIDE SEQUENCE [LARGE SCALE GENOMIC DNA]</scope>
    <source>
        <strain evidence="2 3">CGMCC 1.6102</strain>
    </source>
</reference>
<evidence type="ECO:0000313" key="2">
    <source>
        <dbReference type="EMBL" id="SHM72165.1"/>
    </source>
</evidence>
<protein>
    <submittedName>
        <fullName evidence="2">Lipid A 3-O-deacylase (PagL)</fullName>
    </submittedName>
</protein>
<dbReference type="Proteomes" id="UP000184513">
    <property type="component" value="Unassembled WGS sequence"/>
</dbReference>
<sequence>MKNFPALILILPVWLLCSMTAFPQEPARIGIEGQRSWIIPHSAELVPISLSRPHGVQLSWEYLPFEKAAWENCNCFYYWGGNMGITDFNNPEVLGKAYYLSGFFEPIIWRNADWQLSLRGAMGITHLTRVFDSDTNPQNTFFSSPLSFLLSVNPRLNYQMGSDWSIHAGIHYNHISNGGQRQPNRGMNFPGIGVGLSHWLMDIQFPVFEKPAFISSFSLILEGYATYKDDPVGAGRLPAFGISADLTRSVSRINHLGIGIESTWDFSIRADGERTYWIPAPSVSHHLTFGKIDFSQRMAVYLSKPEGYQDGRRFYQRYSLSYQFENGFRLGADLKVHGHVAENIGLRTGWRF</sequence>
<dbReference type="InterPro" id="IPR018550">
    <property type="entry name" value="Lipid-A_deacylase-rel"/>
</dbReference>
<name>A0A1M7L372_9BACT</name>
<keyword evidence="3" id="KW-1185">Reference proteome</keyword>
<gene>
    <name evidence="2" type="ORF">SAMN04488057_10379</name>
</gene>
<keyword evidence="1" id="KW-0732">Signal</keyword>
<dbReference type="RefSeq" id="WP_073093404.1">
    <property type="nucleotide sequence ID" value="NZ_FRCY01000003.1"/>
</dbReference>
<organism evidence="2 3">
    <name type="scientific">Cyclobacterium lianum</name>
    <dbReference type="NCBI Taxonomy" id="388280"/>
    <lineage>
        <taxon>Bacteria</taxon>
        <taxon>Pseudomonadati</taxon>
        <taxon>Bacteroidota</taxon>
        <taxon>Cytophagia</taxon>
        <taxon>Cytophagales</taxon>
        <taxon>Cyclobacteriaceae</taxon>
        <taxon>Cyclobacterium</taxon>
    </lineage>
</organism>
<dbReference type="AlphaFoldDB" id="A0A1M7L372"/>
<evidence type="ECO:0000256" key="1">
    <source>
        <dbReference type="SAM" id="SignalP"/>
    </source>
</evidence>
<feature type="signal peptide" evidence="1">
    <location>
        <begin position="1"/>
        <end position="23"/>
    </location>
</feature>
<proteinExistence type="predicted"/>
<feature type="chain" id="PRO_5012726200" evidence="1">
    <location>
        <begin position="24"/>
        <end position="352"/>
    </location>
</feature>
<evidence type="ECO:0000313" key="3">
    <source>
        <dbReference type="Proteomes" id="UP000184513"/>
    </source>
</evidence>
<accession>A0A1M7L372</accession>
<dbReference type="OrthoDB" id="627554at2"/>
<dbReference type="EMBL" id="FRCY01000003">
    <property type="protein sequence ID" value="SHM72165.1"/>
    <property type="molecule type" value="Genomic_DNA"/>
</dbReference>
<dbReference type="STRING" id="388280.SAMN04488057_10379"/>
<dbReference type="Pfam" id="PF09411">
    <property type="entry name" value="PagL"/>
    <property type="match status" value="1"/>
</dbReference>
<dbReference type="Gene3D" id="2.40.160.20">
    <property type="match status" value="1"/>
</dbReference>